<evidence type="ECO:0000256" key="1">
    <source>
        <dbReference type="ARBA" id="ARBA00008779"/>
    </source>
</evidence>
<dbReference type="GO" id="GO:0004065">
    <property type="term" value="F:arylsulfatase activity"/>
    <property type="evidence" value="ECO:0007669"/>
    <property type="project" value="UniProtKB-EC"/>
</dbReference>
<comment type="similarity">
    <text evidence="1">Belongs to the sulfatase family.</text>
</comment>
<dbReference type="PANTHER" id="PTHR42693:SF53">
    <property type="entry name" value="ENDO-4-O-SULFATASE"/>
    <property type="match status" value="1"/>
</dbReference>
<dbReference type="PANTHER" id="PTHR42693">
    <property type="entry name" value="ARYLSULFATASE FAMILY MEMBER"/>
    <property type="match status" value="1"/>
</dbReference>
<feature type="domain" description="Sulfatase N-terminal" evidence="3">
    <location>
        <begin position="5"/>
        <end position="348"/>
    </location>
</feature>
<dbReference type="Pfam" id="PF00884">
    <property type="entry name" value="Sulfatase"/>
    <property type="match status" value="1"/>
</dbReference>
<keyword evidence="2 4" id="KW-0378">Hydrolase</keyword>
<proteinExistence type="inferred from homology"/>
<dbReference type="Proteomes" id="UP000838821">
    <property type="component" value="Unassembled WGS sequence"/>
</dbReference>
<gene>
    <name evidence="4" type="ORF">PAECIP111891_03406</name>
</gene>
<evidence type="ECO:0000313" key="5">
    <source>
        <dbReference type="Proteomes" id="UP000838821"/>
    </source>
</evidence>
<evidence type="ECO:0000259" key="3">
    <source>
        <dbReference type="Pfam" id="PF00884"/>
    </source>
</evidence>
<evidence type="ECO:0000256" key="2">
    <source>
        <dbReference type="ARBA" id="ARBA00022801"/>
    </source>
</evidence>
<dbReference type="EC" id="3.1.6.1" evidence="4"/>
<dbReference type="InterPro" id="IPR000917">
    <property type="entry name" value="Sulfatase_N"/>
</dbReference>
<accession>A0ABN8GR96</accession>
<dbReference type="Gene3D" id="3.40.720.10">
    <property type="entry name" value="Alkaline Phosphatase, subunit A"/>
    <property type="match status" value="1"/>
</dbReference>
<dbReference type="EMBL" id="CAKMMW010000009">
    <property type="protein sequence ID" value="CAH1209783.1"/>
    <property type="molecule type" value="Genomic_DNA"/>
</dbReference>
<protein>
    <submittedName>
        <fullName evidence="4">Arylsulfatase</fullName>
        <ecNumber evidence="4">3.1.6.1</ecNumber>
    </submittedName>
</protein>
<dbReference type="RefSeq" id="WP_236288954.1">
    <property type="nucleotide sequence ID" value="NZ_CAKMMW010000009.1"/>
</dbReference>
<organism evidence="4 5">
    <name type="scientific">Paenibacillus allorhizoplanae</name>
    <dbReference type="NCBI Taxonomy" id="2905648"/>
    <lineage>
        <taxon>Bacteria</taxon>
        <taxon>Bacillati</taxon>
        <taxon>Bacillota</taxon>
        <taxon>Bacilli</taxon>
        <taxon>Bacillales</taxon>
        <taxon>Paenibacillaceae</taxon>
        <taxon>Paenibacillus</taxon>
    </lineage>
</organism>
<evidence type="ECO:0000313" key="4">
    <source>
        <dbReference type="EMBL" id="CAH1209783.1"/>
    </source>
</evidence>
<keyword evidence="5" id="KW-1185">Reference proteome</keyword>
<sequence>MSRRPNILFVTTDQQRFDCLGIADSMHPVMTPHLDQLACEGIRFTNAYSDCPLCIPSRTSMMTGQAAYHHGVAKNGEFRIPEDSKMTLPGRLSTAGYQTHAAGKMQFIPPRNRNGFERMRLVPEDYVNYLETTEYRGLYRGHGMGGNEVYPVYNSVPIPYSATHWTVNESIDFLRQRDSEMPFFLWTSFEAPHPPYDPPESFVRLYDGVNISSPVAAAWNTSEEVPEWVRTRKKSHKLDVLPPHIVSMARKHYYAQLTHIDYELGRLFGELKSKQLWDNTVVIFTSDHGEMLGDHGLFHKTCFYEPSTKVPFLLKPPKDWQGALTASTVSATPIILADIYPTVLDYAGCLQEDDQKRDGRSLLNLTSLSEERPWIYGYMNDLDGLYMVTNGEWKYLYYVCGGSEQLFDLVQDPEESNDLSQDSNTRSCDMLETLRTLLTTRFPELLANDTVETRMPFHTQPNLTEEQLKVTNPFAWRGPMRYGGQW</sequence>
<reference evidence="4" key="1">
    <citation type="submission" date="2022-01" db="EMBL/GenBank/DDBJ databases">
        <authorList>
            <person name="Criscuolo A."/>
        </authorList>
    </citation>
    <scope>NUCLEOTIDE SEQUENCE</scope>
    <source>
        <strain evidence="4">CIP111891</strain>
    </source>
</reference>
<name>A0ABN8GR96_9BACL</name>
<comment type="caution">
    <text evidence="4">The sequence shown here is derived from an EMBL/GenBank/DDBJ whole genome shotgun (WGS) entry which is preliminary data.</text>
</comment>
<dbReference type="InterPro" id="IPR050738">
    <property type="entry name" value="Sulfatase"/>
</dbReference>
<dbReference type="InterPro" id="IPR017850">
    <property type="entry name" value="Alkaline_phosphatase_core_sf"/>
</dbReference>
<dbReference type="SUPFAM" id="SSF53649">
    <property type="entry name" value="Alkaline phosphatase-like"/>
    <property type="match status" value="1"/>
</dbReference>